<accession>A0A7G5ENS2</accession>
<name>A0A7G5ENS2_9BURK</name>
<dbReference type="EMBL" id="CP058554">
    <property type="protein sequence ID" value="QMV75647.1"/>
    <property type="molecule type" value="Genomic_DNA"/>
</dbReference>
<organism evidence="1 2">
    <name type="scientific">Comamonas piscis</name>
    <dbReference type="NCBI Taxonomy" id="1562974"/>
    <lineage>
        <taxon>Bacteria</taxon>
        <taxon>Pseudomonadati</taxon>
        <taxon>Pseudomonadota</taxon>
        <taxon>Betaproteobacteria</taxon>
        <taxon>Burkholderiales</taxon>
        <taxon>Comamonadaceae</taxon>
        <taxon>Comamonas</taxon>
    </lineage>
</organism>
<reference evidence="1 2" key="1">
    <citation type="journal article" date="2020" name="G3 (Bethesda)">
        <title>CeMbio - The Caenorhabditis elegans Microbiome Resource.</title>
        <authorList>
            <person name="Dirksen P."/>
            <person name="Assie A."/>
            <person name="Zimmermann J."/>
            <person name="Zhang F."/>
            <person name="Tietje A.M."/>
            <person name="Marsh S.A."/>
            <person name="Felix M.A."/>
            <person name="Shapira M."/>
            <person name="Kaleta C."/>
            <person name="Schulenburg H."/>
            <person name="Samuel B."/>
        </authorList>
    </citation>
    <scope>NUCLEOTIDE SEQUENCE [LARGE SCALE GENOMIC DNA]</scope>
    <source>
        <strain evidence="1 2">BIGb0172</strain>
    </source>
</reference>
<dbReference type="Proteomes" id="UP000515240">
    <property type="component" value="Chromosome"/>
</dbReference>
<keyword evidence="2" id="KW-1185">Reference proteome</keyword>
<gene>
    <name evidence="1" type="ORF">HS961_05455</name>
</gene>
<dbReference type="Pfam" id="PF11227">
    <property type="entry name" value="DUF3025"/>
    <property type="match status" value="1"/>
</dbReference>
<evidence type="ECO:0000313" key="1">
    <source>
        <dbReference type="EMBL" id="QMV75647.1"/>
    </source>
</evidence>
<evidence type="ECO:0000313" key="2">
    <source>
        <dbReference type="Proteomes" id="UP000515240"/>
    </source>
</evidence>
<dbReference type="KEGG" id="cpis:HS961_05455"/>
<dbReference type="InterPro" id="IPR021390">
    <property type="entry name" value="DUF3025"/>
</dbReference>
<proteinExistence type="predicted"/>
<sequence length="217" mass="24195">MPDLLNRLGDCGRRFVPQSALPPGEAYEGFIARSGCVPTREHMHDGLNGLVWQRFARTKARLNALQAQAIDEAGGVGARRGPLRDALTLFDENGAVLLAPDALWQALRLRQWQRLFVELRPLWHQAQLIVVGHALLEKLISPRKPITAHVFCPPRPLRIVDNIDAVIAASLDAVHLAGKPFTPLPVMGIPGWSQENQHFSFYDDPDVFRSARRPQIS</sequence>
<dbReference type="AlphaFoldDB" id="A0A7G5ENS2"/>
<protein>
    <submittedName>
        <fullName evidence="1">DUF3025 domain-containing protein</fullName>
    </submittedName>
</protein>